<feature type="signal peptide" evidence="2">
    <location>
        <begin position="1"/>
        <end position="21"/>
    </location>
</feature>
<evidence type="ECO:0000256" key="1">
    <source>
        <dbReference type="SAM" id="MobiDB-lite"/>
    </source>
</evidence>
<accession>A0A6L8WB65</accession>
<name>A0A6L8WB65_9PROT</name>
<gene>
    <name evidence="3" type="ORF">GQE98_13660</name>
</gene>
<sequence>MKKLTPIVFLCALFFVGTVFAAEDIDRNVSAALADIEKYEQQFAGQSAASKNNVNRALKLLKITRQRLDGAKDHTHPSWQEADQRYNALVTQLNDLLNPSSAGQSSTAPSSAPATKASSTTNNTTSTAPKQMISHHRVQVKKLKRDIESATDTVDKAGPKPFQDPQYVEKVDNAVGRFQGTLGKFTEFKDDTDVVAAANALTTLENMVAFGKDHAAKELTALGDVQARLKEINGYVRELKVPPTPQQPFEQGQLAQWLRDLAKTRKAAVAIYHPIPEIKKRAYLPNNVPTVEQGAPYDMQDVDRFDRHLREIVGSIDNGVKSFTENLTHAVQFETRNLEFYDNFDPTDPEQQMQQFLLAGRADEIRRELASKHLLVSEAAEYAKLLKHDTYEARVALIARVEEVAARYESNHKKALELVRMPKAATTDSDLTEIALETLKKSKYDDVGEIKRLVINTEKAHRTQKTSEAEFDKIDVSASGTVTLSGTETTYFYEWDQFQVATAEPVGDKFYIMYSTLKYYTSGDEKTPLNQWIISGRIQGSEIPEANINLD</sequence>
<feature type="region of interest" description="Disordered" evidence="1">
    <location>
        <begin position="97"/>
        <end position="141"/>
    </location>
</feature>
<proteinExistence type="predicted"/>
<evidence type="ECO:0000313" key="3">
    <source>
        <dbReference type="EMBL" id="MZR31683.1"/>
    </source>
</evidence>
<evidence type="ECO:0000256" key="2">
    <source>
        <dbReference type="SAM" id="SignalP"/>
    </source>
</evidence>
<dbReference type="Proteomes" id="UP000476030">
    <property type="component" value="Unassembled WGS sequence"/>
</dbReference>
<evidence type="ECO:0000313" key="4">
    <source>
        <dbReference type="Proteomes" id="UP000476030"/>
    </source>
</evidence>
<reference evidence="3 4" key="1">
    <citation type="submission" date="2019-12" db="EMBL/GenBank/DDBJ databases">
        <title>Snethiella sp. nov. sp. isolated from sea sand.</title>
        <authorList>
            <person name="Kim J."/>
            <person name="Jeong S.E."/>
            <person name="Jung H.S."/>
            <person name="Jeon C.O."/>
        </authorList>
    </citation>
    <scope>NUCLEOTIDE SEQUENCE [LARGE SCALE GENOMIC DNA]</scope>
    <source>
        <strain evidence="3 4">DP05</strain>
    </source>
</reference>
<dbReference type="EMBL" id="WTUW01000002">
    <property type="protein sequence ID" value="MZR31683.1"/>
    <property type="molecule type" value="Genomic_DNA"/>
</dbReference>
<keyword evidence="2" id="KW-0732">Signal</keyword>
<protein>
    <submittedName>
        <fullName evidence="3">Uncharacterized protein</fullName>
    </submittedName>
</protein>
<feature type="compositionally biased region" description="Low complexity" evidence="1">
    <location>
        <begin position="99"/>
        <end position="131"/>
    </location>
</feature>
<keyword evidence="4" id="KW-1185">Reference proteome</keyword>
<dbReference type="RefSeq" id="WP_161316161.1">
    <property type="nucleotide sequence ID" value="NZ_WTUW01000002.1"/>
</dbReference>
<dbReference type="AlphaFoldDB" id="A0A6L8WB65"/>
<organism evidence="3 4">
    <name type="scientific">Sneathiella litorea</name>
    <dbReference type="NCBI Taxonomy" id="2606216"/>
    <lineage>
        <taxon>Bacteria</taxon>
        <taxon>Pseudomonadati</taxon>
        <taxon>Pseudomonadota</taxon>
        <taxon>Alphaproteobacteria</taxon>
        <taxon>Sneathiellales</taxon>
        <taxon>Sneathiellaceae</taxon>
        <taxon>Sneathiella</taxon>
    </lineage>
</organism>
<feature type="chain" id="PRO_5026802994" evidence="2">
    <location>
        <begin position="22"/>
        <end position="551"/>
    </location>
</feature>
<comment type="caution">
    <text evidence="3">The sequence shown here is derived from an EMBL/GenBank/DDBJ whole genome shotgun (WGS) entry which is preliminary data.</text>
</comment>